<gene>
    <name evidence="2" type="ORF">HGA07_08055</name>
</gene>
<keyword evidence="1" id="KW-0812">Transmembrane</keyword>
<keyword evidence="3" id="KW-1185">Reference proteome</keyword>
<accession>A0A7X6LWS0</accession>
<comment type="caution">
    <text evidence="2">The sequence shown here is derived from an EMBL/GenBank/DDBJ whole genome shotgun (WGS) entry which is preliminary data.</text>
</comment>
<organism evidence="2 3">
    <name type="scientific">Nocardia veterana</name>
    <dbReference type="NCBI Taxonomy" id="132249"/>
    <lineage>
        <taxon>Bacteria</taxon>
        <taxon>Bacillati</taxon>
        <taxon>Actinomycetota</taxon>
        <taxon>Actinomycetes</taxon>
        <taxon>Mycobacteriales</taxon>
        <taxon>Nocardiaceae</taxon>
        <taxon>Nocardia</taxon>
    </lineage>
</organism>
<feature type="transmembrane region" description="Helical" evidence="1">
    <location>
        <begin position="90"/>
        <end position="116"/>
    </location>
</feature>
<reference evidence="2 3" key="1">
    <citation type="submission" date="2020-04" db="EMBL/GenBank/DDBJ databases">
        <title>MicrobeNet Type strains.</title>
        <authorList>
            <person name="Nicholson A.C."/>
        </authorList>
    </citation>
    <scope>NUCLEOTIDE SEQUENCE [LARGE SCALE GENOMIC DNA]</scope>
    <source>
        <strain evidence="2 3">DSM 44445</strain>
    </source>
</reference>
<evidence type="ECO:0000313" key="2">
    <source>
        <dbReference type="EMBL" id="NKY85576.1"/>
    </source>
</evidence>
<evidence type="ECO:0000313" key="3">
    <source>
        <dbReference type="Proteomes" id="UP000523447"/>
    </source>
</evidence>
<feature type="transmembrane region" description="Helical" evidence="1">
    <location>
        <begin position="62"/>
        <end position="83"/>
    </location>
</feature>
<keyword evidence="1" id="KW-0472">Membrane</keyword>
<proteinExistence type="predicted"/>
<dbReference type="EMBL" id="JAAXPE010000005">
    <property type="protein sequence ID" value="NKY85576.1"/>
    <property type="molecule type" value="Genomic_DNA"/>
</dbReference>
<name>A0A7X6LWS0_9NOCA</name>
<protein>
    <submittedName>
        <fullName evidence="2">Uncharacterized protein</fullName>
    </submittedName>
</protein>
<feature type="transmembrane region" description="Helical" evidence="1">
    <location>
        <begin position="21"/>
        <end position="42"/>
    </location>
</feature>
<evidence type="ECO:0000256" key="1">
    <source>
        <dbReference type="SAM" id="Phobius"/>
    </source>
</evidence>
<keyword evidence="1" id="KW-1133">Transmembrane helix</keyword>
<dbReference type="RefSeq" id="WP_040715234.1">
    <property type="nucleotide sequence ID" value="NZ_CAWPHS010000045.1"/>
</dbReference>
<sequence>MAYPYMQPAYPAVPPRPGGGSAITTGVLALLQGLGSTAFSIFGAISTRHDRMDGGDSTPDFIALTIFGSLSALFLTGAILLLCRRSAGRFIVIAMTSLVMLVTSAIVVVAALAGGIEQSDVVPIAVMLALLFAIELPILVCAAMSATGRWIAARP</sequence>
<feature type="transmembrane region" description="Helical" evidence="1">
    <location>
        <begin position="122"/>
        <end position="146"/>
    </location>
</feature>
<dbReference type="Proteomes" id="UP000523447">
    <property type="component" value="Unassembled WGS sequence"/>
</dbReference>
<dbReference type="AlphaFoldDB" id="A0A7X6LWS0"/>